<evidence type="ECO:0000313" key="2">
    <source>
        <dbReference type="Proteomes" id="UP000515804"/>
    </source>
</evidence>
<organism evidence="1 2">
    <name type="scientific">Thermomonas carbonis</name>
    <dbReference type="NCBI Taxonomy" id="1463158"/>
    <lineage>
        <taxon>Bacteria</taxon>
        <taxon>Pseudomonadati</taxon>
        <taxon>Pseudomonadota</taxon>
        <taxon>Gammaproteobacteria</taxon>
        <taxon>Lysobacterales</taxon>
        <taxon>Lysobacteraceae</taxon>
        <taxon>Thermomonas</taxon>
    </lineage>
</organism>
<accession>A0A7G9SQ02</accession>
<keyword evidence="2" id="KW-1185">Reference proteome</keyword>
<evidence type="ECO:0008006" key="3">
    <source>
        <dbReference type="Google" id="ProtNLM"/>
    </source>
</evidence>
<evidence type="ECO:0000313" key="1">
    <source>
        <dbReference type="EMBL" id="QNN69927.1"/>
    </source>
</evidence>
<proteinExistence type="predicted"/>
<dbReference type="EMBL" id="CP060719">
    <property type="protein sequence ID" value="QNN69927.1"/>
    <property type="molecule type" value="Genomic_DNA"/>
</dbReference>
<dbReference type="KEGG" id="tcn:H9L16_15005"/>
<dbReference type="AlphaFoldDB" id="A0A7G9SQ02"/>
<gene>
    <name evidence="1" type="ORF">H9L16_15005</name>
</gene>
<name>A0A7G9SQ02_9GAMM</name>
<dbReference type="RefSeq" id="WP_187552444.1">
    <property type="nucleotide sequence ID" value="NZ_BMZL01000001.1"/>
</dbReference>
<dbReference type="Proteomes" id="UP000515804">
    <property type="component" value="Chromosome"/>
</dbReference>
<sequence length="133" mass="15151">MTASSPGDAYRLTFKHQPPLLLAWVSGGEDTRLEVTLDYWVRIAAEVRAIGASQLLVVDEMQGEVMTNDDLERFFTGIHGHGLEAVRIAYVEGRPDQMQRIEFVEQMALERGYSIRVFGNERDAVFWLRHGLQ</sequence>
<protein>
    <recommendedName>
        <fullName evidence="3">STAS/SEC14 domain-containing protein</fullName>
    </recommendedName>
</protein>
<reference evidence="1 2" key="1">
    <citation type="submission" date="2020-08" db="EMBL/GenBank/DDBJ databases">
        <title>Genome sequence of Thermomonas carbonis KCTC 42013T.</title>
        <authorList>
            <person name="Hyun D.-W."/>
            <person name="Bae J.-W."/>
        </authorList>
    </citation>
    <scope>NUCLEOTIDE SEQUENCE [LARGE SCALE GENOMIC DNA]</scope>
    <source>
        <strain evidence="1 2">KCTC 42013</strain>
    </source>
</reference>